<keyword evidence="1" id="KW-0812">Transmembrane</keyword>
<comment type="caution">
    <text evidence="2">The sequence shown here is derived from an EMBL/GenBank/DDBJ whole genome shotgun (WGS) entry which is preliminary data.</text>
</comment>
<gene>
    <name evidence="2" type="ORF">MNOR_LOCUS31597</name>
</gene>
<organism evidence="2 3">
    <name type="scientific">Meganyctiphanes norvegica</name>
    <name type="common">Northern krill</name>
    <name type="synonym">Thysanopoda norvegica</name>
    <dbReference type="NCBI Taxonomy" id="48144"/>
    <lineage>
        <taxon>Eukaryota</taxon>
        <taxon>Metazoa</taxon>
        <taxon>Ecdysozoa</taxon>
        <taxon>Arthropoda</taxon>
        <taxon>Crustacea</taxon>
        <taxon>Multicrustacea</taxon>
        <taxon>Malacostraca</taxon>
        <taxon>Eumalacostraca</taxon>
        <taxon>Eucarida</taxon>
        <taxon>Euphausiacea</taxon>
        <taxon>Euphausiidae</taxon>
        <taxon>Meganyctiphanes</taxon>
    </lineage>
</organism>
<dbReference type="EMBL" id="CAXKWB010041033">
    <property type="protein sequence ID" value="CAL4156021.1"/>
    <property type="molecule type" value="Genomic_DNA"/>
</dbReference>
<dbReference type="AlphaFoldDB" id="A0AAV2S2L8"/>
<name>A0AAV2S2L8_MEGNR</name>
<protein>
    <submittedName>
        <fullName evidence="2">Uncharacterized protein</fullName>
    </submittedName>
</protein>
<feature type="transmembrane region" description="Helical" evidence="1">
    <location>
        <begin position="179"/>
        <end position="200"/>
    </location>
</feature>
<keyword evidence="1" id="KW-0472">Membrane</keyword>
<keyword evidence="1" id="KW-1133">Transmembrane helix</keyword>
<evidence type="ECO:0000256" key="1">
    <source>
        <dbReference type="SAM" id="Phobius"/>
    </source>
</evidence>
<proteinExistence type="predicted"/>
<accession>A0AAV2S2L8</accession>
<evidence type="ECO:0000313" key="3">
    <source>
        <dbReference type="Proteomes" id="UP001497623"/>
    </source>
</evidence>
<reference evidence="2 3" key="1">
    <citation type="submission" date="2024-05" db="EMBL/GenBank/DDBJ databases">
        <authorList>
            <person name="Wallberg A."/>
        </authorList>
    </citation>
    <scope>NUCLEOTIDE SEQUENCE [LARGE SCALE GENOMIC DNA]</scope>
</reference>
<sequence>MSFAQSNLSIAEKSAIKFQDPHDFEWQCDKDSESRKCHVWLWTRPIGGREDEARTHRHWAMIFEWEDRTATYEAINTHGYIHPKWFDGKPKESDERWQQRTIEDIGMYMFSPHEVNEAAKNNRVNCCQFSYGHVNCQHWVAVLGEDLKIKVPEILAIAEPWTAVVASVNGFIKRNKTGILVGTGVLALGVLAGAGITTAVNKSKEKKRRLPV</sequence>
<keyword evidence="3" id="KW-1185">Reference proteome</keyword>
<evidence type="ECO:0000313" key="2">
    <source>
        <dbReference type="EMBL" id="CAL4156021.1"/>
    </source>
</evidence>
<dbReference type="Proteomes" id="UP001497623">
    <property type="component" value="Unassembled WGS sequence"/>
</dbReference>